<dbReference type="WBParaSite" id="ES5_v2.g29622.t1">
    <property type="protein sequence ID" value="ES5_v2.g29622.t1"/>
    <property type="gene ID" value="ES5_v2.g29622"/>
</dbReference>
<accession>A0AC34GJB2</accession>
<protein>
    <submittedName>
        <fullName evidence="2">Exocyst complex component Sec8</fullName>
    </submittedName>
</protein>
<evidence type="ECO:0000313" key="1">
    <source>
        <dbReference type="Proteomes" id="UP000887579"/>
    </source>
</evidence>
<name>A0AC34GJB2_9BILA</name>
<evidence type="ECO:0000313" key="2">
    <source>
        <dbReference type="WBParaSite" id="ES5_v2.g29622.t1"/>
    </source>
</evidence>
<dbReference type="Proteomes" id="UP000887579">
    <property type="component" value="Unplaced"/>
</dbReference>
<sequence>EKEAAILIQNLGKTKNINKSEVIFDQDNIKLLICMHESLQWFTVNVKGMQFEVPKQALNILKTSIFLNKNETEQKLWDAFQQEFGYLEEMAETCLLMVHLELRVHCFYHLLPLAQLTSGQPQDDIDKGVVDFGREMVQFHKLLSSHLFPTKVKYLFDGLGHLCASIFIHSSQHINKLTESNKKRMIRNIFGVQQHLRGITHQRENELDRAKTFFDLLNKDPDQ</sequence>
<proteinExistence type="predicted"/>
<organism evidence="1 2">
    <name type="scientific">Panagrolaimus sp. ES5</name>
    <dbReference type="NCBI Taxonomy" id="591445"/>
    <lineage>
        <taxon>Eukaryota</taxon>
        <taxon>Metazoa</taxon>
        <taxon>Ecdysozoa</taxon>
        <taxon>Nematoda</taxon>
        <taxon>Chromadorea</taxon>
        <taxon>Rhabditida</taxon>
        <taxon>Tylenchina</taxon>
        <taxon>Panagrolaimomorpha</taxon>
        <taxon>Panagrolaimoidea</taxon>
        <taxon>Panagrolaimidae</taxon>
        <taxon>Panagrolaimus</taxon>
    </lineage>
</organism>
<reference evidence="2" key="1">
    <citation type="submission" date="2022-11" db="UniProtKB">
        <authorList>
            <consortium name="WormBaseParasite"/>
        </authorList>
    </citation>
    <scope>IDENTIFICATION</scope>
</reference>